<evidence type="ECO:0000259" key="2">
    <source>
        <dbReference type="PROSITE" id="PS50106"/>
    </source>
</evidence>
<keyword evidence="4" id="KW-1185">Reference proteome</keyword>
<dbReference type="Proteomes" id="UP001549099">
    <property type="component" value="Unassembled WGS sequence"/>
</dbReference>
<feature type="transmembrane region" description="Helical" evidence="1">
    <location>
        <begin position="101"/>
        <end position="117"/>
    </location>
</feature>
<feature type="transmembrane region" description="Helical" evidence="1">
    <location>
        <begin position="209"/>
        <end position="227"/>
    </location>
</feature>
<keyword evidence="1" id="KW-1133">Transmembrane helix</keyword>
<dbReference type="Pfam" id="PF17820">
    <property type="entry name" value="PDZ_6"/>
    <property type="match status" value="1"/>
</dbReference>
<dbReference type="SMART" id="SM00228">
    <property type="entry name" value="PDZ"/>
    <property type="match status" value="1"/>
</dbReference>
<dbReference type="EMBL" id="JBEPLW010000010">
    <property type="protein sequence ID" value="MET3575637.1"/>
    <property type="molecule type" value="Genomic_DNA"/>
</dbReference>
<keyword evidence="1" id="KW-0812">Transmembrane</keyword>
<feature type="transmembrane region" description="Helical" evidence="1">
    <location>
        <begin position="185"/>
        <end position="203"/>
    </location>
</feature>
<dbReference type="InterPro" id="IPR041489">
    <property type="entry name" value="PDZ_6"/>
</dbReference>
<feature type="transmembrane region" description="Helical" evidence="1">
    <location>
        <begin position="52"/>
        <end position="72"/>
    </location>
</feature>
<evidence type="ECO:0000256" key="1">
    <source>
        <dbReference type="SAM" id="Phobius"/>
    </source>
</evidence>
<feature type="transmembrane region" description="Helical" evidence="1">
    <location>
        <begin position="239"/>
        <end position="263"/>
    </location>
</feature>
<keyword evidence="1" id="KW-0472">Membrane</keyword>
<dbReference type="RefSeq" id="WP_354196966.1">
    <property type="nucleotide sequence ID" value="NZ_JBEPLW010000010.1"/>
</dbReference>
<feature type="transmembrane region" description="Helical" evidence="1">
    <location>
        <begin position="269"/>
        <end position="287"/>
    </location>
</feature>
<comment type="caution">
    <text evidence="3">The sequence shown here is derived from an EMBL/GenBank/DDBJ whole genome shotgun (WGS) entry which is preliminary data.</text>
</comment>
<feature type="transmembrane region" description="Helical" evidence="1">
    <location>
        <begin position="137"/>
        <end position="156"/>
    </location>
</feature>
<dbReference type="SUPFAM" id="SSF50156">
    <property type="entry name" value="PDZ domain-like"/>
    <property type="match status" value="1"/>
</dbReference>
<dbReference type="Gene3D" id="2.30.42.10">
    <property type="match status" value="1"/>
</dbReference>
<evidence type="ECO:0000313" key="4">
    <source>
        <dbReference type="Proteomes" id="UP001549099"/>
    </source>
</evidence>
<proteinExistence type="predicted"/>
<organism evidence="3 4">
    <name type="scientific">Bhargavaea ullalensis</name>
    <dbReference type="NCBI Taxonomy" id="1265685"/>
    <lineage>
        <taxon>Bacteria</taxon>
        <taxon>Bacillati</taxon>
        <taxon>Bacillota</taxon>
        <taxon>Bacilli</taxon>
        <taxon>Bacillales</taxon>
        <taxon>Caryophanaceae</taxon>
        <taxon>Bhargavaea</taxon>
    </lineage>
</organism>
<dbReference type="InterPro" id="IPR036034">
    <property type="entry name" value="PDZ_sf"/>
</dbReference>
<sequence length="383" mass="42108">MELLKAAGRFFLNPLFYIILLFSVLLGYVRVKRERRDFRVRVDEGLTELRNVLRESWPYAAVLSVLIAAAGLAVPKGWLVLFCAAMLIAVLSFQFALGSPVYAAGAALVVYWLLGHYRVNSDIPLLGWTYGGMTEDVAFTVPLIAGMLLIAEGLLIRRRAAEDASPLLLKTARGLKGAAYRTQRLWLLPVLFVVPGKAIAEWLPYWPQITLGESSFALVFIPVVIGFRQTAKHRMPESLYPGLGKAVLWTGILASAASFLSFWRMEAGWAVIAAAVIVRAAISIRAASAESKGNFAVSPRSEGVTVAAVLPGSPADKMGILPGETIRKVNGVTVKDERELYDAIQVNAAHCRVEVLNRDGELRLCQHVIFRHDHHRIGLLVIR</sequence>
<accession>A0ABV2GBG8</accession>
<feature type="transmembrane region" description="Helical" evidence="1">
    <location>
        <begin position="12"/>
        <end position="31"/>
    </location>
</feature>
<evidence type="ECO:0000313" key="3">
    <source>
        <dbReference type="EMBL" id="MET3575637.1"/>
    </source>
</evidence>
<name>A0ABV2GBG8_9BACL</name>
<feature type="domain" description="PDZ" evidence="2">
    <location>
        <begin position="281"/>
        <end position="336"/>
    </location>
</feature>
<protein>
    <recommendedName>
        <fullName evidence="2">PDZ domain-containing protein</fullName>
    </recommendedName>
</protein>
<dbReference type="PROSITE" id="PS50106">
    <property type="entry name" value="PDZ"/>
    <property type="match status" value="1"/>
</dbReference>
<dbReference type="InterPro" id="IPR001478">
    <property type="entry name" value="PDZ"/>
</dbReference>
<reference evidence="3 4" key="1">
    <citation type="submission" date="2024-06" db="EMBL/GenBank/DDBJ databases">
        <title>Genomic Encyclopedia of Type Strains, Phase IV (KMG-IV): sequencing the most valuable type-strain genomes for metagenomic binning, comparative biology and taxonomic classification.</title>
        <authorList>
            <person name="Goeker M."/>
        </authorList>
    </citation>
    <scope>NUCLEOTIDE SEQUENCE [LARGE SCALE GENOMIC DNA]</scope>
    <source>
        <strain evidence="3 4">DSM 26128</strain>
    </source>
</reference>
<gene>
    <name evidence="3" type="ORF">ABID49_001542</name>
</gene>